<dbReference type="NCBIfam" id="TIGR00231">
    <property type="entry name" value="small_GTP"/>
    <property type="match status" value="1"/>
</dbReference>
<dbReference type="Gene3D" id="3.30.70.240">
    <property type="match status" value="1"/>
</dbReference>
<keyword evidence="3" id="KW-0963">Cytoplasm</keyword>
<dbReference type="HAMAP" id="MF_00849">
    <property type="entry name" value="BipA"/>
    <property type="match status" value="1"/>
</dbReference>
<dbReference type="GO" id="GO:0003924">
    <property type="term" value="F:GTPase activity"/>
    <property type="evidence" value="ECO:0007669"/>
    <property type="project" value="UniProtKB-UniRule"/>
</dbReference>
<dbReference type="InterPro" id="IPR004161">
    <property type="entry name" value="EFTu-like_2"/>
</dbReference>
<keyword evidence="3" id="KW-0547">Nucleotide-binding</keyword>
<dbReference type="InterPro" id="IPR005225">
    <property type="entry name" value="Small_GTP-bd"/>
</dbReference>
<comment type="catalytic activity">
    <reaction evidence="2 3">
        <text>GTP + H2O = GDP + phosphate + H(+)</text>
        <dbReference type="Rhea" id="RHEA:19669"/>
        <dbReference type="ChEBI" id="CHEBI:15377"/>
        <dbReference type="ChEBI" id="CHEBI:15378"/>
        <dbReference type="ChEBI" id="CHEBI:37565"/>
        <dbReference type="ChEBI" id="CHEBI:43474"/>
        <dbReference type="ChEBI" id="CHEBI:58189"/>
    </reaction>
</comment>
<dbReference type="Pfam" id="PF21018">
    <property type="entry name" value="BipA_C"/>
    <property type="match status" value="1"/>
</dbReference>
<dbReference type="InterPro" id="IPR035651">
    <property type="entry name" value="BipA_V"/>
</dbReference>
<keyword evidence="3" id="KW-0820">tRNA-binding</keyword>
<evidence type="ECO:0000256" key="3">
    <source>
        <dbReference type="HAMAP-Rule" id="MF_00849"/>
    </source>
</evidence>
<feature type="domain" description="Tr-type G" evidence="4">
    <location>
        <begin position="2"/>
        <end position="197"/>
    </location>
</feature>
<dbReference type="CDD" id="cd16263">
    <property type="entry name" value="BipA_III"/>
    <property type="match status" value="1"/>
</dbReference>
<dbReference type="Gene3D" id="2.40.50.250">
    <property type="entry name" value="bipa protein"/>
    <property type="match status" value="1"/>
</dbReference>
<dbReference type="Gene3D" id="3.30.70.870">
    <property type="entry name" value="Elongation Factor G (Translational Gtpase), domain 3"/>
    <property type="match status" value="1"/>
</dbReference>
<reference evidence="5 6" key="1">
    <citation type="submission" date="2019-06" db="EMBL/GenBank/DDBJ databases">
        <title>Persicimonas caeni gen. nov., sp. nov., a predatory bacterium isolated from solar saltern.</title>
        <authorList>
            <person name="Wang S."/>
        </authorList>
    </citation>
    <scope>NUCLEOTIDE SEQUENCE [LARGE SCALE GENOMIC DNA]</scope>
    <source>
        <strain evidence="5 6">YN101</strain>
    </source>
</reference>
<dbReference type="InterPro" id="IPR042116">
    <property type="entry name" value="TypA/BipA_C"/>
</dbReference>
<dbReference type="SUPFAM" id="SSF54980">
    <property type="entry name" value="EF-G C-terminal domain-like"/>
    <property type="match status" value="2"/>
</dbReference>
<dbReference type="FunFam" id="2.40.30.10:FF:000016">
    <property type="entry name" value="GTP-binding protein TypA"/>
    <property type="match status" value="1"/>
</dbReference>
<dbReference type="GO" id="GO:0005829">
    <property type="term" value="C:cytosol"/>
    <property type="evidence" value="ECO:0007669"/>
    <property type="project" value="TreeGrafter"/>
</dbReference>
<evidence type="ECO:0000313" key="6">
    <source>
        <dbReference type="Proteomes" id="UP000315995"/>
    </source>
</evidence>
<dbReference type="GO" id="GO:1990904">
    <property type="term" value="C:ribonucleoprotein complex"/>
    <property type="evidence" value="ECO:0007669"/>
    <property type="project" value="TreeGrafter"/>
</dbReference>
<dbReference type="CDD" id="cd01891">
    <property type="entry name" value="TypA_BipA"/>
    <property type="match status" value="1"/>
</dbReference>
<dbReference type="OrthoDB" id="9760518at2"/>
<dbReference type="AlphaFoldDB" id="A0A4Y6PN88"/>
<dbReference type="Gene3D" id="3.40.50.300">
    <property type="entry name" value="P-loop containing nucleotide triphosphate hydrolases"/>
    <property type="match status" value="1"/>
</dbReference>
<dbReference type="InterPro" id="IPR000795">
    <property type="entry name" value="T_Tr_GTP-bd_dom"/>
</dbReference>
<dbReference type="Proteomes" id="UP000315995">
    <property type="component" value="Chromosome"/>
</dbReference>
<evidence type="ECO:0000313" key="5">
    <source>
        <dbReference type="EMBL" id="QDG49683.1"/>
    </source>
</evidence>
<protein>
    <recommendedName>
        <fullName evidence="3">Large ribosomal subunit assembly factor BipA</fullName>
        <ecNumber evidence="3">3.6.5.-</ecNumber>
    </recommendedName>
    <alternativeName>
        <fullName evidence="3">GTP-binding protein BipA</fullName>
    </alternativeName>
</protein>
<dbReference type="NCBIfam" id="TIGR01394">
    <property type="entry name" value="TypA_BipA"/>
    <property type="match status" value="1"/>
</dbReference>
<keyword evidence="3" id="KW-0699">rRNA-binding</keyword>
<dbReference type="GO" id="GO:0019843">
    <property type="term" value="F:rRNA binding"/>
    <property type="evidence" value="ECO:0007669"/>
    <property type="project" value="UniProtKB-KW"/>
</dbReference>
<dbReference type="CDD" id="cd03710">
    <property type="entry name" value="BipA_TypA_C"/>
    <property type="match status" value="1"/>
</dbReference>
<evidence type="ECO:0000256" key="2">
    <source>
        <dbReference type="ARBA" id="ARBA00048548"/>
    </source>
</evidence>
<dbReference type="GO" id="GO:0005525">
    <property type="term" value="F:GTP binding"/>
    <property type="evidence" value="ECO:0007669"/>
    <property type="project" value="UniProtKB-UniRule"/>
</dbReference>
<keyword evidence="6" id="KW-1185">Reference proteome</keyword>
<dbReference type="SUPFAM" id="SSF50447">
    <property type="entry name" value="Translation proteins"/>
    <property type="match status" value="1"/>
</dbReference>
<keyword evidence="1 3" id="KW-0342">GTP-binding</keyword>
<dbReference type="InterPro" id="IPR027417">
    <property type="entry name" value="P-loop_NTPase"/>
</dbReference>
<feature type="binding site" evidence="3">
    <location>
        <begin position="127"/>
        <end position="130"/>
    </location>
    <ligand>
        <name>GTP</name>
        <dbReference type="ChEBI" id="CHEBI:37565"/>
    </ligand>
</feature>
<dbReference type="FunFam" id="3.30.70.870:FF:000003">
    <property type="entry name" value="GTP-binding protein TypA"/>
    <property type="match status" value="1"/>
</dbReference>
<dbReference type="InterPro" id="IPR035647">
    <property type="entry name" value="EFG_III/V"/>
</dbReference>
<accession>A0A5B8XZS0</accession>
<dbReference type="PROSITE" id="PS00301">
    <property type="entry name" value="G_TR_1"/>
    <property type="match status" value="1"/>
</dbReference>
<dbReference type="FunFam" id="3.40.50.300:FF:000055">
    <property type="entry name" value="GTP-binding protein TypA"/>
    <property type="match status" value="1"/>
</dbReference>
<dbReference type="PANTHER" id="PTHR42908:SF8">
    <property type="entry name" value="TR-TYPE G DOMAIN-CONTAINING PROTEIN"/>
    <property type="match status" value="1"/>
</dbReference>
<dbReference type="Gene3D" id="2.40.30.10">
    <property type="entry name" value="Translation factors"/>
    <property type="match status" value="1"/>
</dbReference>
<feature type="binding site" evidence="3">
    <location>
        <begin position="14"/>
        <end position="19"/>
    </location>
    <ligand>
        <name>GTP</name>
        <dbReference type="ChEBI" id="CHEBI:37565"/>
    </ligand>
</feature>
<dbReference type="PRINTS" id="PR00315">
    <property type="entry name" value="ELONGATNFCT"/>
</dbReference>
<dbReference type="GO" id="GO:0043022">
    <property type="term" value="F:ribosome binding"/>
    <property type="evidence" value="ECO:0007669"/>
    <property type="project" value="UniProtKB-UniRule"/>
</dbReference>
<organism evidence="5 6">
    <name type="scientific">Persicimonas caeni</name>
    <dbReference type="NCBI Taxonomy" id="2292766"/>
    <lineage>
        <taxon>Bacteria</taxon>
        <taxon>Deltaproteobacteria</taxon>
        <taxon>Bradymonadales</taxon>
        <taxon>Bradymonadaceae</taxon>
        <taxon>Persicimonas</taxon>
    </lineage>
</organism>
<dbReference type="FunFam" id="2.40.50.250:FF:000001">
    <property type="entry name" value="GTP-binding protein TypA"/>
    <property type="match status" value="1"/>
</dbReference>
<dbReference type="GO" id="GO:0009409">
    <property type="term" value="P:response to cold"/>
    <property type="evidence" value="ECO:0007669"/>
    <property type="project" value="UniProtKB-ARBA"/>
</dbReference>
<dbReference type="InterPro" id="IPR000640">
    <property type="entry name" value="EFG_V-like"/>
</dbReference>
<proteinExistence type="inferred from homology"/>
<dbReference type="FunFam" id="3.30.70.240:FF:000002">
    <property type="entry name" value="GTP-binding protein TypA"/>
    <property type="match status" value="1"/>
</dbReference>
<comment type="similarity">
    <text evidence="3">Belongs to the TRAFAC class translation factor GTPase superfamily. Classic translation factor GTPase family. BipA subfamily.</text>
</comment>
<dbReference type="SMART" id="SM00838">
    <property type="entry name" value="EFG_C"/>
    <property type="match status" value="1"/>
</dbReference>
<comment type="function">
    <text evidence="3">A 50S ribosomal subunit assembly protein with GTPase activity, required for 50S subunit assembly at low temperatures, may also play a role in translation. Binds GTP and analogs. Binds the 70S ribosome between the 30S and 50S subunits, in a similar position as ribosome-bound EF-G; it contacts a number of ribosomal proteins, both rRNAs and the A-site tRNA.</text>
</comment>
<dbReference type="PANTHER" id="PTHR42908">
    <property type="entry name" value="TRANSLATION ELONGATION FACTOR-RELATED"/>
    <property type="match status" value="1"/>
</dbReference>
<accession>A0A4Y6PN88</accession>
<gene>
    <name evidence="5" type="primary">typA</name>
    <name evidence="3" type="synonym">bipA</name>
    <name evidence="5" type="ORF">FIV42_02685</name>
</gene>
<dbReference type="InterPro" id="IPR006298">
    <property type="entry name" value="BipA"/>
</dbReference>
<dbReference type="EC" id="3.6.5.-" evidence="3"/>
<dbReference type="InterPro" id="IPR047041">
    <property type="entry name" value="BipA_GTP-bd_dom"/>
</dbReference>
<keyword evidence="3" id="KW-0690">Ribosome biogenesis</keyword>
<comment type="subunit">
    <text evidence="3">Monomer.</text>
</comment>
<dbReference type="Pfam" id="PF03144">
    <property type="entry name" value="GTP_EFTU_D2"/>
    <property type="match status" value="1"/>
</dbReference>
<dbReference type="InterPro" id="IPR048876">
    <property type="entry name" value="BipA_C"/>
</dbReference>
<dbReference type="Pfam" id="PF00679">
    <property type="entry name" value="EFG_C"/>
    <property type="match status" value="1"/>
</dbReference>
<dbReference type="EMBL" id="CP041186">
    <property type="protein sequence ID" value="QDG49683.1"/>
    <property type="molecule type" value="Genomic_DNA"/>
</dbReference>
<dbReference type="InterPro" id="IPR009000">
    <property type="entry name" value="Transl_B-barrel_sf"/>
</dbReference>
<dbReference type="PROSITE" id="PS51722">
    <property type="entry name" value="G_TR_2"/>
    <property type="match status" value="1"/>
</dbReference>
<dbReference type="GO" id="GO:0010467">
    <property type="term" value="P:gene expression"/>
    <property type="evidence" value="ECO:0007669"/>
    <property type="project" value="UniProtKB-ARBA"/>
</dbReference>
<dbReference type="Pfam" id="PF00009">
    <property type="entry name" value="GTP_EFTU"/>
    <property type="match status" value="1"/>
</dbReference>
<comment type="subcellular location">
    <subcellularLocation>
        <location evidence="3">Cytoplasm</location>
    </subcellularLocation>
    <text evidence="3">Binds to ribosomes.</text>
</comment>
<sequence length="601" mass="67288">MKDIRNIAIVAHVDHGKTTLIDEMLKQSGTVAAHRELAERAMDTNQLERERGITILAKCTAIEHGDTTINIIDTPGHADFGGEVERVLKMVDSVLLLVDAFEGPMPQTKFVLKKSLQLGHKPIVVINKIDRPTARPDEVLDMVFDLFVDLEANDEQLDFPIVYASGLNGFAMHELGEEQKDLEPLFEAILEHIAPPKDNPEGPLQMQVATLNYDDYLGRVAIGRVFSGKMRVGDNVVIARRDGSTSKARITKLYGFKGLEKVERDEIGAGEICAVTGMEAILPGETICDPDHIEPMDMIEIDEPTLSMIFMVNDSPFAGLEGKYLTSRQIRERLDRELEHNVALRVEDTDRPEAFKVSGRGELHLSVLLEQMRREGYELQVSQPEVIIRTDENGNKLEPIEKVVIEVEADYAGTVIRKLQERKGEMTHMTQNNDGSQRIEFLVPARGLIGYRSEFLTDTRGTGIMHTNFHEYGPYRGDIERYRGGPLVVLEKGETTAYSLYNLQERGVLFVGPGEDVYGGQVIGENSRENELVVNPCKGKKLTNVRASGSDDALILTPPKRFSLEKAIEFIAPDEYVEITPESIRVRKNILHHGKRKAAKK</sequence>
<dbReference type="InterPro" id="IPR031157">
    <property type="entry name" value="G_TR_CS"/>
</dbReference>
<dbReference type="SUPFAM" id="SSF52540">
    <property type="entry name" value="P-loop containing nucleoside triphosphate hydrolases"/>
    <property type="match status" value="1"/>
</dbReference>
<name>A0A4Y6PN88_PERCE</name>
<keyword evidence="3" id="KW-0378">Hydrolase</keyword>
<dbReference type="RefSeq" id="WP_141196180.1">
    <property type="nucleotide sequence ID" value="NZ_CP041186.1"/>
</dbReference>
<evidence type="ECO:0000259" key="4">
    <source>
        <dbReference type="PROSITE" id="PS51722"/>
    </source>
</evidence>
<dbReference type="GO" id="GO:0000049">
    <property type="term" value="F:tRNA binding"/>
    <property type="evidence" value="ECO:0007669"/>
    <property type="project" value="UniProtKB-KW"/>
</dbReference>
<dbReference type="InterPro" id="IPR047043">
    <property type="entry name" value="BipA_III"/>
</dbReference>
<dbReference type="InterPro" id="IPR047042">
    <property type="entry name" value="BipA_II"/>
</dbReference>
<dbReference type="GO" id="GO:0000027">
    <property type="term" value="P:ribosomal large subunit assembly"/>
    <property type="evidence" value="ECO:0007669"/>
    <property type="project" value="UniProtKB-UniRule"/>
</dbReference>
<keyword evidence="3" id="KW-0694">RNA-binding</keyword>
<evidence type="ECO:0000256" key="1">
    <source>
        <dbReference type="ARBA" id="ARBA00023134"/>
    </source>
</evidence>
<dbReference type="CDD" id="cd03691">
    <property type="entry name" value="BipA_TypA_II"/>
    <property type="match status" value="1"/>
</dbReference>